<evidence type="ECO:0000313" key="2">
    <source>
        <dbReference type="Proteomes" id="UP000034607"/>
    </source>
</evidence>
<evidence type="ECO:0000313" key="1">
    <source>
        <dbReference type="EMBL" id="KKU56610.1"/>
    </source>
</evidence>
<gene>
    <name evidence="1" type="ORF">UX78_C0005G0026</name>
</gene>
<dbReference type="Proteomes" id="UP000034607">
    <property type="component" value="Unassembled WGS sequence"/>
</dbReference>
<comment type="caution">
    <text evidence="1">The sequence shown here is derived from an EMBL/GenBank/DDBJ whole genome shotgun (WGS) entry which is preliminary data.</text>
</comment>
<name>A0A0G1UFZ6_9BACT</name>
<protein>
    <submittedName>
        <fullName evidence="1">Uncharacterized protein</fullName>
    </submittedName>
</protein>
<proteinExistence type="predicted"/>
<dbReference type="EMBL" id="LCNM01000005">
    <property type="protein sequence ID" value="KKU56610.1"/>
    <property type="molecule type" value="Genomic_DNA"/>
</dbReference>
<reference evidence="1 2" key="1">
    <citation type="journal article" date="2015" name="Nature">
        <title>rRNA introns, odd ribosomes, and small enigmatic genomes across a large radiation of phyla.</title>
        <authorList>
            <person name="Brown C.T."/>
            <person name="Hug L.A."/>
            <person name="Thomas B.C."/>
            <person name="Sharon I."/>
            <person name="Castelle C.J."/>
            <person name="Singh A."/>
            <person name="Wilkins M.J."/>
            <person name="Williams K.H."/>
            <person name="Banfield J.F."/>
        </authorList>
    </citation>
    <scope>NUCLEOTIDE SEQUENCE [LARGE SCALE GENOMIC DNA]</scope>
</reference>
<sequence>MGKATLSVQFINQGDGLGGKGGIRNREEMLLPVFKQISRGVFGVLRTHVADFESGDGSFSQAGRRILGQFRIISGEGTLFPSWTDGDQAVKAGEDGFG</sequence>
<organism evidence="1 2">
    <name type="scientific">Candidatus Amesbacteria bacterium GW2011_GWA2_47_11</name>
    <dbReference type="NCBI Taxonomy" id="1618357"/>
    <lineage>
        <taxon>Bacteria</taxon>
        <taxon>Candidatus Amesiibacteriota</taxon>
    </lineage>
</organism>
<dbReference type="AlphaFoldDB" id="A0A0G1UFZ6"/>
<accession>A0A0G1UFZ6</accession>